<evidence type="ECO:0000313" key="3">
    <source>
        <dbReference type="EMBL" id="UWX98174.1"/>
    </source>
</evidence>
<evidence type="ECO:0000259" key="2">
    <source>
        <dbReference type="Pfam" id="PF03537"/>
    </source>
</evidence>
<dbReference type="InterPro" id="IPR013785">
    <property type="entry name" value="Aldolase_TIM"/>
</dbReference>
<feature type="compositionally biased region" description="Low complexity" evidence="1">
    <location>
        <begin position="43"/>
        <end position="68"/>
    </location>
</feature>
<name>A0ABY5YV64_9MICC</name>
<dbReference type="Proteomes" id="UP001059859">
    <property type="component" value="Chromosome"/>
</dbReference>
<feature type="region of interest" description="Disordered" evidence="1">
    <location>
        <begin position="43"/>
        <end position="86"/>
    </location>
</feature>
<dbReference type="EMBL" id="CP104275">
    <property type="protein sequence ID" value="UWX98174.1"/>
    <property type="molecule type" value="Genomic_DNA"/>
</dbReference>
<dbReference type="Pfam" id="PF03537">
    <property type="entry name" value="Glyco_hydro_114"/>
    <property type="match status" value="1"/>
</dbReference>
<dbReference type="PANTHER" id="PTHR35273:SF2">
    <property type="entry name" value="ALPHA-GALACTOSIDASE"/>
    <property type="match status" value="1"/>
</dbReference>
<dbReference type="SUPFAM" id="SSF51445">
    <property type="entry name" value="(Trans)glycosidases"/>
    <property type="match status" value="1"/>
</dbReference>
<accession>A0ABY5YV64</accession>
<reference evidence="3" key="1">
    <citation type="submission" date="2022-09" db="EMBL/GenBank/DDBJ databases">
        <title>Novel species in genus Arthrobacter.</title>
        <authorList>
            <person name="Liu Y."/>
        </authorList>
    </citation>
    <scope>NUCLEOTIDE SEQUENCE</scope>
    <source>
        <strain evidence="3">Zg-Y815</strain>
    </source>
</reference>
<organism evidence="3 4">
    <name type="scientific">Arthrobacter zhaoxinii</name>
    <dbReference type="NCBI Taxonomy" id="2964616"/>
    <lineage>
        <taxon>Bacteria</taxon>
        <taxon>Bacillati</taxon>
        <taxon>Actinomycetota</taxon>
        <taxon>Actinomycetes</taxon>
        <taxon>Micrococcales</taxon>
        <taxon>Micrococcaceae</taxon>
        <taxon>Arthrobacter</taxon>
    </lineage>
</organism>
<sequence length="308" mass="33193">MSRSTPKAGSRLGFGSTPPSPVPGPVLVLVLILVLMLQACAASGSPGPQPSGSTFPAASSSPATPPSTEVQAESAGPLWRPSPTDSWQWQLSGDVDVTVEAGIFDVDFETTTPEEIDSLKQNGRRLICYFSAGSREEYRSDAGEFPVAVRGQPLDGWPDEEWLDIRQMDVLLPIMAARMDTCAAKGFDAVEPDNLDGYVNETGFPLTAEDQLAYNRAVAELAHSRGLSVALKNDVDQIPELVDSFDFAVNEECVRYDECSLYLPFTDAGKAVLHVEYVGTLDFCAETRQLGLTSMLKPLDLGASRQPC</sequence>
<dbReference type="PANTHER" id="PTHR35273">
    <property type="entry name" value="ALPHA-1,4 POLYGALACTOSAMINIDASE, PUTATIVE (AFU_ORTHOLOGUE AFUA_3G07890)-RELATED"/>
    <property type="match status" value="1"/>
</dbReference>
<evidence type="ECO:0000313" key="4">
    <source>
        <dbReference type="Proteomes" id="UP001059859"/>
    </source>
</evidence>
<proteinExistence type="predicted"/>
<evidence type="ECO:0000256" key="1">
    <source>
        <dbReference type="SAM" id="MobiDB-lite"/>
    </source>
</evidence>
<dbReference type="InterPro" id="IPR004352">
    <property type="entry name" value="GH114_TIM-barrel"/>
</dbReference>
<dbReference type="InterPro" id="IPR017853">
    <property type="entry name" value="GH"/>
</dbReference>
<dbReference type="RefSeq" id="WP_260653302.1">
    <property type="nucleotide sequence ID" value="NZ_CP104275.1"/>
</dbReference>
<keyword evidence="4" id="KW-1185">Reference proteome</keyword>
<protein>
    <submittedName>
        <fullName evidence="3">Endo alpha-1,4 polygalactosaminidase</fullName>
    </submittedName>
</protein>
<feature type="domain" description="Glycoside-hydrolase family GH114 TIM-barrel" evidence="2">
    <location>
        <begin position="86"/>
        <end position="301"/>
    </location>
</feature>
<dbReference type="Gene3D" id="3.20.20.70">
    <property type="entry name" value="Aldolase class I"/>
    <property type="match status" value="1"/>
</dbReference>
<gene>
    <name evidence="3" type="ORF">N2K95_05815</name>
</gene>